<reference evidence="2 3" key="1">
    <citation type="submission" date="2015-04" db="EMBL/GenBank/DDBJ databases">
        <title>Draft genome sequence of Rathayibacter toxicus strain FH-142 (AKA 70134 or CS 32), a Western Australian isolate.</title>
        <authorList>
            <consortium name="Consortium for Microbial Forensics and Genomics (microFORGE)"/>
            <person name="Knight B.M."/>
            <person name="Roberts D.P."/>
            <person name="Lin D."/>
            <person name="Hari K."/>
            <person name="Fletcher J."/>
            <person name="Melcher U."/>
            <person name="Blagden T."/>
            <person name="Luster D.G."/>
            <person name="Sechler A.J."/>
            <person name="Schneider W.L."/>
            <person name="Winegar R.A."/>
        </authorList>
    </citation>
    <scope>NUCLEOTIDE SEQUENCE [LARGE SCALE GENOMIC DNA]</scope>
    <source>
        <strain evidence="2 3">FH142</strain>
    </source>
</reference>
<dbReference type="PANTHER" id="PTHR42966:SF1">
    <property type="entry name" value="SIALIC ACID SYNTHASE"/>
    <property type="match status" value="1"/>
</dbReference>
<dbReference type="SUPFAM" id="SSF51569">
    <property type="entry name" value="Aldolase"/>
    <property type="match status" value="1"/>
</dbReference>
<evidence type="ECO:0000259" key="1">
    <source>
        <dbReference type="Pfam" id="PF03102"/>
    </source>
</evidence>
<dbReference type="InterPro" id="IPR051690">
    <property type="entry name" value="PseI-like"/>
</dbReference>
<dbReference type="PANTHER" id="PTHR42966">
    <property type="entry name" value="N-ACETYLNEURAMINATE SYNTHASE"/>
    <property type="match status" value="1"/>
</dbReference>
<evidence type="ECO:0000313" key="3">
    <source>
        <dbReference type="Proteomes" id="UP000052979"/>
    </source>
</evidence>
<dbReference type="InterPro" id="IPR013132">
    <property type="entry name" value="PseI/NeuA/B-like_N"/>
</dbReference>
<feature type="domain" description="PseI/NeuA/B-like" evidence="1">
    <location>
        <begin position="39"/>
        <end position="275"/>
    </location>
</feature>
<dbReference type="Gene3D" id="3.20.20.70">
    <property type="entry name" value="Aldolase class I"/>
    <property type="match status" value="1"/>
</dbReference>
<dbReference type="GO" id="GO:0016051">
    <property type="term" value="P:carbohydrate biosynthetic process"/>
    <property type="evidence" value="ECO:0007669"/>
    <property type="project" value="InterPro"/>
</dbReference>
<dbReference type="InterPro" id="IPR013785">
    <property type="entry name" value="Aldolase_TIM"/>
</dbReference>
<comment type="caution">
    <text evidence="2">The sequence shown here is derived from an EMBL/GenBank/DDBJ whole genome shotgun (WGS) entry which is preliminary data.</text>
</comment>
<name>A0A0C5BD52_9MICO</name>
<dbReference type="eggNOG" id="COG2089">
    <property type="taxonomic scope" value="Bacteria"/>
</dbReference>
<dbReference type="GO" id="GO:0047444">
    <property type="term" value="F:N-acylneuraminate-9-phosphate synthase activity"/>
    <property type="evidence" value="ECO:0007669"/>
    <property type="project" value="TreeGrafter"/>
</dbReference>
<dbReference type="STRING" id="145458.APU90_03985"/>
<dbReference type="Pfam" id="PF03102">
    <property type="entry name" value="NeuB"/>
    <property type="match status" value="1"/>
</dbReference>
<dbReference type="KEGG" id="rtx:TI83_02490"/>
<evidence type="ECO:0000313" key="2">
    <source>
        <dbReference type="EMBL" id="KKM46140.1"/>
    </source>
</evidence>
<keyword evidence="3" id="KW-1185">Reference proteome</keyword>
<gene>
    <name evidence="2" type="ORF">VT73_03505</name>
</gene>
<dbReference type="EMBL" id="LBFI01000024">
    <property type="protein sequence ID" value="KKM46140.1"/>
    <property type="molecule type" value="Genomic_DNA"/>
</dbReference>
<dbReference type="AlphaFoldDB" id="A0A0C5BD52"/>
<accession>A0A0C5BD52</accession>
<dbReference type="PATRIC" id="fig|145458.7.peg.586"/>
<proteinExistence type="predicted"/>
<sequence length="353" mass="37678">MRTLTIGTTEISDRSAAYVIAEIGHNHGGDLATAKALFTAAAEAGASAVKLQKRDNRELFTKEVLNKSYTGRNSYGATYGEHREALEFGESEYRHLAAFAAKLGIDFFTTAFDEVSLDFVMGLGLPAIKIASGDLTNTPLLEAAGRTGVPMIVSSGGASLSDVVTAVNALDGVGARFGILQCTATYPAQAEQLNLHVIDTYRRLFPNTVIGYSGHDVLESVPVSAYTLGARIIERHFTLDKCARGSDHHFSQTPVEMKKMVEDLDAVRAALGSPVKRQIPEETPALAKMSKTLVVRGSHPAGTVVEPGMPAAKTSGRPGIRPAALAEVLGARLARDVDDEHVLRLSDLIYTTL</sequence>
<protein>
    <recommendedName>
        <fullName evidence="1">PseI/NeuA/B-like domain-containing protein</fullName>
    </recommendedName>
</protein>
<dbReference type="Proteomes" id="UP000052979">
    <property type="component" value="Unassembled WGS sequence"/>
</dbReference>
<organism evidence="2 3">
    <name type="scientific">Rathayibacter toxicus</name>
    <dbReference type="NCBI Taxonomy" id="145458"/>
    <lineage>
        <taxon>Bacteria</taxon>
        <taxon>Bacillati</taxon>
        <taxon>Actinomycetota</taxon>
        <taxon>Actinomycetes</taxon>
        <taxon>Micrococcales</taxon>
        <taxon>Microbacteriaceae</taxon>
        <taxon>Rathayibacter</taxon>
    </lineage>
</organism>